<dbReference type="PROSITE" id="PS51257">
    <property type="entry name" value="PROKAR_LIPOPROTEIN"/>
    <property type="match status" value="1"/>
</dbReference>
<feature type="signal peptide" evidence="1">
    <location>
        <begin position="1"/>
        <end position="23"/>
    </location>
</feature>
<dbReference type="AlphaFoldDB" id="A0A5B8XMT5"/>
<reference evidence="3 4" key="1">
    <citation type="submission" date="2019-08" db="EMBL/GenBank/DDBJ databases">
        <authorList>
            <person name="Liang Q."/>
        </authorList>
    </citation>
    <scope>NUCLEOTIDE SEQUENCE [LARGE SCALE GENOMIC DNA]</scope>
    <source>
        <strain evidence="3 4">V1718</strain>
    </source>
</reference>
<evidence type="ECO:0000313" key="4">
    <source>
        <dbReference type="Proteomes" id="UP000321595"/>
    </source>
</evidence>
<evidence type="ECO:0000259" key="2">
    <source>
        <dbReference type="Pfam" id="PF00656"/>
    </source>
</evidence>
<dbReference type="InterPro" id="IPR029030">
    <property type="entry name" value="Caspase-like_dom_sf"/>
</dbReference>
<feature type="chain" id="PRO_5022730158" evidence="1">
    <location>
        <begin position="24"/>
        <end position="462"/>
    </location>
</feature>
<dbReference type="InterPro" id="IPR011600">
    <property type="entry name" value="Pept_C14_caspase"/>
</dbReference>
<dbReference type="OrthoDB" id="5478183at2"/>
<dbReference type="EMBL" id="CP042467">
    <property type="protein sequence ID" value="QED26940.1"/>
    <property type="molecule type" value="Genomic_DNA"/>
</dbReference>
<evidence type="ECO:0000313" key="3">
    <source>
        <dbReference type="EMBL" id="QED26940.1"/>
    </source>
</evidence>
<dbReference type="GO" id="GO:0004197">
    <property type="term" value="F:cysteine-type endopeptidase activity"/>
    <property type="evidence" value="ECO:0007669"/>
    <property type="project" value="InterPro"/>
</dbReference>
<organism evidence="3 4">
    <name type="scientific">Microvenator marinus</name>
    <dbReference type="NCBI Taxonomy" id="2600177"/>
    <lineage>
        <taxon>Bacteria</taxon>
        <taxon>Deltaproteobacteria</taxon>
        <taxon>Bradymonadales</taxon>
        <taxon>Microvenatoraceae</taxon>
        <taxon>Microvenator</taxon>
    </lineage>
</organism>
<dbReference type="Proteomes" id="UP000321595">
    <property type="component" value="Chromosome"/>
</dbReference>
<dbReference type="KEGG" id="bbae:FRD01_06725"/>
<dbReference type="Pfam" id="PF00656">
    <property type="entry name" value="Peptidase_C14"/>
    <property type="match status" value="1"/>
</dbReference>
<dbReference type="SUPFAM" id="SSF52129">
    <property type="entry name" value="Caspase-like"/>
    <property type="match status" value="1"/>
</dbReference>
<protein>
    <submittedName>
        <fullName evidence="3">Caspase family protein</fullName>
    </submittedName>
</protein>
<accession>A0A5B8XMT5</accession>
<dbReference type="RefSeq" id="WP_146958625.1">
    <property type="nucleotide sequence ID" value="NZ_CP042467.1"/>
</dbReference>
<keyword evidence="1" id="KW-0732">Signal</keyword>
<keyword evidence="4" id="KW-1185">Reference proteome</keyword>
<dbReference type="Gene3D" id="3.40.50.1460">
    <property type="match status" value="1"/>
</dbReference>
<name>A0A5B8XMT5_9DELT</name>
<gene>
    <name evidence="3" type="ORF">FRD01_06725</name>
</gene>
<sequence>MRYQVLAGLVAMGLLQGCASMTAIPQYKMVDSVTTTTSAAGEASWPELNDWPQANQSSNDVAVIVAVEDYAFLPDVVGATANANAWESYFRNARGMSEVYVLTDKQATAEEIRRFADQAVQNAKPDAALWFVFIGHGAALKDGSDGALIGMDAQQTVVSIGARSVPRAELVSTLEKGKQAQTVVILDACFSGRDTSGNLLAEGTQPVVPVTGVPNSVGNGTVILSAAGGDEVAGQLPGLERPAFTYMLLGALRGWAPTSDNQVSAEEALVWTQQQFRNLKGRQQTPGIDGDKGVVLGVSLGEADPGVARMMRGEGAVKTTTVTGGMVDTEKGFLFVKPADWGFGPVYGPILVALKNTYGPGEISIEQYRWSQGEAAWLLDGSGANDGMEVEVLEKQKTTYGDYTGLERLLVDRDPTFGGYSLEFNTYQANAAYRFRLVSPNKAGIEEGRPVLQELVKNAIFQ</sequence>
<evidence type="ECO:0000256" key="1">
    <source>
        <dbReference type="SAM" id="SignalP"/>
    </source>
</evidence>
<feature type="domain" description="Peptidase C14 caspase" evidence="2">
    <location>
        <begin position="61"/>
        <end position="289"/>
    </location>
</feature>
<proteinExistence type="predicted"/>
<dbReference type="GO" id="GO:0006508">
    <property type="term" value="P:proteolysis"/>
    <property type="evidence" value="ECO:0007669"/>
    <property type="project" value="InterPro"/>
</dbReference>